<dbReference type="OrthoDB" id="3261031at2759"/>
<dbReference type="STRING" id="1432141.A0A015K1G4"/>
<name>A0A015K1G4_RHIIW</name>
<organism evidence="1 2">
    <name type="scientific">Rhizophagus irregularis (strain DAOM 197198w)</name>
    <name type="common">Glomus intraradices</name>
    <dbReference type="NCBI Taxonomy" id="1432141"/>
    <lineage>
        <taxon>Eukaryota</taxon>
        <taxon>Fungi</taxon>
        <taxon>Fungi incertae sedis</taxon>
        <taxon>Mucoromycota</taxon>
        <taxon>Glomeromycotina</taxon>
        <taxon>Glomeromycetes</taxon>
        <taxon>Glomerales</taxon>
        <taxon>Glomeraceae</taxon>
        <taxon>Rhizophagus</taxon>
    </lineage>
</organism>
<dbReference type="AlphaFoldDB" id="A0A015K1G4"/>
<evidence type="ECO:0008006" key="3">
    <source>
        <dbReference type="Google" id="ProtNLM"/>
    </source>
</evidence>
<dbReference type="Proteomes" id="UP000022910">
    <property type="component" value="Unassembled WGS sequence"/>
</dbReference>
<keyword evidence="2" id="KW-1185">Reference proteome</keyword>
<comment type="caution">
    <text evidence="1">The sequence shown here is derived from an EMBL/GenBank/DDBJ whole genome shotgun (WGS) entry which is preliminary data.</text>
</comment>
<accession>A0A015K1G4</accession>
<dbReference type="EMBL" id="JEMT01029009">
    <property type="protein sequence ID" value="EXX53256.1"/>
    <property type="molecule type" value="Genomic_DNA"/>
</dbReference>
<reference evidence="1 2" key="1">
    <citation type="submission" date="2014-02" db="EMBL/GenBank/DDBJ databases">
        <title>Single nucleus genome sequencing reveals high similarity among nuclei of an endomycorrhizal fungus.</title>
        <authorList>
            <person name="Lin K."/>
            <person name="Geurts R."/>
            <person name="Zhang Z."/>
            <person name="Limpens E."/>
            <person name="Saunders D.G."/>
            <person name="Mu D."/>
            <person name="Pang E."/>
            <person name="Cao H."/>
            <person name="Cha H."/>
            <person name="Lin T."/>
            <person name="Zhou Q."/>
            <person name="Shang Y."/>
            <person name="Li Y."/>
            <person name="Ivanov S."/>
            <person name="Sharma T."/>
            <person name="Velzen R.V."/>
            <person name="Ruijter N.D."/>
            <person name="Aanen D.K."/>
            <person name="Win J."/>
            <person name="Kamoun S."/>
            <person name="Bisseling T."/>
            <person name="Huang S."/>
        </authorList>
    </citation>
    <scope>NUCLEOTIDE SEQUENCE [LARGE SCALE GENOMIC DNA]</scope>
    <source>
        <strain evidence="2">DAOM197198w</strain>
    </source>
</reference>
<dbReference type="HOGENOM" id="CLU_2211407_0_0_1"/>
<protein>
    <recommendedName>
        <fullName evidence="3">MULE transposase domain-containing protein</fullName>
    </recommendedName>
</protein>
<evidence type="ECO:0000313" key="1">
    <source>
        <dbReference type="EMBL" id="EXX53256.1"/>
    </source>
</evidence>
<dbReference type="PANTHER" id="PTHR47718:SF13">
    <property type="entry name" value="OS09G0290500 PROTEIN"/>
    <property type="match status" value="1"/>
</dbReference>
<proteinExistence type="predicted"/>
<sequence>MFTNADPVLDTAIPIIFSKIYPAHCIFHITQNLPKNLKAKLDYLLRTLDQNSRFWAQTYLHKIFTAGIESTAKVESYNWIIKQQLKANSTLCEIADRLDSRLKDKER</sequence>
<evidence type="ECO:0000313" key="2">
    <source>
        <dbReference type="Proteomes" id="UP000022910"/>
    </source>
</evidence>
<gene>
    <name evidence="1" type="ORF">RirG_245680</name>
</gene>
<dbReference type="PANTHER" id="PTHR47718">
    <property type="entry name" value="OS01G0519700 PROTEIN"/>
    <property type="match status" value="1"/>
</dbReference>